<sequence>MNRFADSRLKDRFGRLGARLSGTALGAGAGGFFGWWSRALLSWLPPRMRVVLGMDRGRLLLLREGDGVQLRLQRLGDLRDLGHLPGFGDAAGTMPPNIDPLSNLLAPGASKLPRWLLLPAANGLRRRLFLPAAAADRLRDVVGFEIERQTPFTADTVAFDARIVGRRDSDGQIEAELVVVPRSALDPQLAALGPLAGMLAGADVAGADGVPLGVNLLPPALRRATVDPWRSANLVLGAVALLATAALLWQLLDNRRDAADRLQARIEQGAAPARRAAAARAELVGLLEGQAFLERLRATRPTDVEILDELSRRLPDGTYLEKVAIENDRLTLIGLSNEAAGLISRLQGSPLWRAPALAGALMPDPGSGRDRFTLTAELTPEPTNARPEAADGAR</sequence>
<keyword evidence="2" id="KW-1133">Transmembrane helix</keyword>
<keyword evidence="2" id="KW-0472">Membrane</keyword>
<evidence type="ECO:0000313" key="4">
    <source>
        <dbReference type="Proteomes" id="UP000646426"/>
    </source>
</evidence>
<name>A0A918T2Z5_9GAMM</name>
<dbReference type="AlphaFoldDB" id="A0A918T2Z5"/>
<keyword evidence="4" id="KW-1185">Reference proteome</keyword>
<reference evidence="3" key="1">
    <citation type="journal article" date="2014" name="Int. J. Syst. Evol. Microbiol.">
        <title>Complete genome sequence of Corynebacterium casei LMG S-19264T (=DSM 44701T), isolated from a smear-ripened cheese.</title>
        <authorList>
            <consortium name="US DOE Joint Genome Institute (JGI-PGF)"/>
            <person name="Walter F."/>
            <person name="Albersmeier A."/>
            <person name="Kalinowski J."/>
            <person name="Ruckert C."/>
        </authorList>
    </citation>
    <scope>NUCLEOTIDE SEQUENCE</scope>
    <source>
        <strain evidence="3">KCTC 23077</strain>
    </source>
</reference>
<accession>A0A918T2Z5</accession>
<feature type="transmembrane region" description="Helical" evidence="2">
    <location>
        <begin position="20"/>
        <end position="41"/>
    </location>
</feature>
<protein>
    <submittedName>
        <fullName evidence="3">Type II secretion system protein L</fullName>
    </submittedName>
</protein>
<proteinExistence type="predicted"/>
<evidence type="ECO:0000256" key="1">
    <source>
        <dbReference type="SAM" id="MobiDB-lite"/>
    </source>
</evidence>
<dbReference type="Proteomes" id="UP000646426">
    <property type="component" value="Unassembled WGS sequence"/>
</dbReference>
<dbReference type="EMBL" id="BMYD01000004">
    <property type="protein sequence ID" value="GHA85348.1"/>
    <property type="molecule type" value="Genomic_DNA"/>
</dbReference>
<comment type="caution">
    <text evidence="3">The sequence shown here is derived from an EMBL/GenBank/DDBJ whole genome shotgun (WGS) entry which is preliminary data.</text>
</comment>
<keyword evidence="2" id="KW-0812">Transmembrane</keyword>
<dbReference type="InterPro" id="IPR043129">
    <property type="entry name" value="ATPase_NBD"/>
</dbReference>
<feature type="region of interest" description="Disordered" evidence="1">
    <location>
        <begin position="364"/>
        <end position="394"/>
    </location>
</feature>
<dbReference type="Gene3D" id="3.30.420.380">
    <property type="match status" value="1"/>
</dbReference>
<dbReference type="RefSeq" id="WP_189456889.1">
    <property type="nucleotide sequence ID" value="NZ_BMYD01000004.1"/>
</dbReference>
<evidence type="ECO:0000313" key="3">
    <source>
        <dbReference type="EMBL" id="GHA85348.1"/>
    </source>
</evidence>
<reference evidence="3" key="2">
    <citation type="submission" date="2020-09" db="EMBL/GenBank/DDBJ databases">
        <authorList>
            <person name="Sun Q."/>
            <person name="Kim S."/>
        </authorList>
    </citation>
    <scope>NUCLEOTIDE SEQUENCE</scope>
    <source>
        <strain evidence="3">KCTC 23077</strain>
    </source>
</reference>
<organism evidence="3 4">
    <name type="scientific">Cognatilysobacter bugurensis</name>
    <dbReference type="NCBI Taxonomy" id="543356"/>
    <lineage>
        <taxon>Bacteria</taxon>
        <taxon>Pseudomonadati</taxon>
        <taxon>Pseudomonadota</taxon>
        <taxon>Gammaproteobacteria</taxon>
        <taxon>Lysobacterales</taxon>
        <taxon>Lysobacteraceae</taxon>
        <taxon>Cognatilysobacter</taxon>
    </lineage>
</organism>
<dbReference type="PANTHER" id="PTHR40278">
    <property type="entry name" value="DNA UTILIZATION PROTEIN HOFN"/>
    <property type="match status" value="1"/>
</dbReference>
<dbReference type="Pfam" id="PF05137">
    <property type="entry name" value="PilN"/>
    <property type="match status" value="1"/>
</dbReference>
<dbReference type="InterPro" id="IPR052534">
    <property type="entry name" value="Extracell_DNA_Util/SecSys_Comp"/>
</dbReference>
<dbReference type="SUPFAM" id="SSF53067">
    <property type="entry name" value="Actin-like ATPase domain"/>
    <property type="match status" value="1"/>
</dbReference>
<gene>
    <name evidence="3" type="primary">pefL</name>
    <name evidence="3" type="ORF">GCM10007067_24150</name>
</gene>
<evidence type="ECO:0000256" key="2">
    <source>
        <dbReference type="SAM" id="Phobius"/>
    </source>
</evidence>
<dbReference type="InterPro" id="IPR007813">
    <property type="entry name" value="PilN"/>
</dbReference>
<dbReference type="PANTHER" id="PTHR40278:SF1">
    <property type="entry name" value="DNA UTILIZATION PROTEIN HOFN"/>
    <property type="match status" value="1"/>
</dbReference>